<feature type="domain" description="Putative zinc-finger" evidence="4">
    <location>
        <begin position="11"/>
        <end position="40"/>
    </location>
</feature>
<organism evidence="5 6">
    <name type="scientific">Nocardioides pini</name>
    <dbReference type="NCBI Taxonomy" id="2975053"/>
    <lineage>
        <taxon>Bacteria</taxon>
        <taxon>Bacillati</taxon>
        <taxon>Actinomycetota</taxon>
        <taxon>Actinomycetes</taxon>
        <taxon>Propionibacteriales</taxon>
        <taxon>Nocardioidaceae</taxon>
        <taxon>Nocardioides</taxon>
    </lineage>
</organism>
<feature type="transmembrane region" description="Helical" evidence="3">
    <location>
        <begin position="97"/>
        <end position="115"/>
    </location>
</feature>
<evidence type="ECO:0000313" key="5">
    <source>
        <dbReference type="EMBL" id="MCY4726852.1"/>
    </source>
</evidence>
<dbReference type="Pfam" id="PF13490">
    <property type="entry name" value="zf-HC2"/>
    <property type="match status" value="1"/>
</dbReference>
<evidence type="ECO:0000256" key="2">
    <source>
        <dbReference type="ARBA" id="ARBA00023163"/>
    </source>
</evidence>
<comment type="caution">
    <text evidence="5">The sequence shown here is derived from an EMBL/GenBank/DDBJ whole genome shotgun (WGS) entry which is preliminary data.</text>
</comment>
<evidence type="ECO:0000256" key="1">
    <source>
        <dbReference type="ARBA" id="ARBA00023015"/>
    </source>
</evidence>
<dbReference type="EMBL" id="JAPPUX010000003">
    <property type="protein sequence ID" value="MCY4726852.1"/>
    <property type="molecule type" value="Genomic_DNA"/>
</dbReference>
<reference evidence="5" key="1">
    <citation type="submission" date="2022-08" db="EMBL/GenBank/DDBJ databases">
        <title>Genome sequencing of Nocardioides sp. STR2.</title>
        <authorList>
            <person name="So Y."/>
        </authorList>
    </citation>
    <scope>NUCLEOTIDE SEQUENCE</scope>
    <source>
        <strain evidence="5">STR2</strain>
    </source>
</reference>
<dbReference type="Proteomes" id="UP001074726">
    <property type="component" value="Unassembled WGS sequence"/>
</dbReference>
<feature type="transmembrane region" description="Helical" evidence="3">
    <location>
        <begin position="189"/>
        <end position="209"/>
    </location>
</feature>
<evidence type="ECO:0000313" key="6">
    <source>
        <dbReference type="Proteomes" id="UP001074726"/>
    </source>
</evidence>
<name>A0ABT4CG49_9ACTN</name>
<keyword evidence="1" id="KW-0805">Transcription regulation</keyword>
<feature type="transmembrane region" description="Helical" evidence="3">
    <location>
        <begin position="121"/>
        <end position="141"/>
    </location>
</feature>
<gene>
    <name evidence="5" type="ORF">NYO98_11240</name>
</gene>
<proteinExistence type="predicted"/>
<feature type="transmembrane region" description="Helical" evidence="3">
    <location>
        <begin position="216"/>
        <end position="236"/>
    </location>
</feature>
<dbReference type="RefSeq" id="WP_268111772.1">
    <property type="nucleotide sequence ID" value="NZ_JAPPUX010000003.1"/>
</dbReference>
<feature type="transmembrane region" description="Helical" evidence="3">
    <location>
        <begin position="162"/>
        <end position="183"/>
    </location>
</feature>
<dbReference type="Gene3D" id="1.10.10.1320">
    <property type="entry name" value="Anti-sigma factor, zinc-finger domain"/>
    <property type="match status" value="1"/>
</dbReference>
<evidence type="ECO:0000256" key="3">
    <source>
        <dbReference type="SAM" id="Phobius"/>
    </source>
</evidence>
<keyword evidence="6" id="KW-1185">Reference proteome</keyword>
<feature type="transmembrane region" description="Helical" evidence="3">
    <location>
        <begin position="248"/>
        <end position="265"/>
    </location>
</feature>
<sequence>MTTTTWHVHDDLLAAYVAGRLDAIVGASVEQHVARCADCRAATTTLVDPQLLAQGWDAVRDTVQSPALPLPVRLARRCGLPESTAVLLAAATSLRTAWVVGSFLALTFATLAVVLAGGELLAPFLLVAPLVPVVGVAAAYGHQQDPLETLVVTAPYGRTRLILVRTLAVLASVLPLTILLGLFLPGPAWIAAAWLGPALALVPTLLALSSFVGPRIGIAVVALGWSAVVLFSLRGLPATWPVGATQQLGYLAVAAGSVVVLAVRARRDRRIGAVL</sequence>
<dbReference type="InterPro" id="IPR027383">
    <property type="entry name" value="Znf_put"/>
</dbReference>
<keyword evidence="3" id="KW-1133">Transmembrane helix</keyword>
<keyword evidence="2" id="KW-0804">Transcription</keyword>
<keyword evidence="3" id="KW-0472">Membrane</keyword>
<protein>
    <submittedName>
        <fullName evidence="5">Zf-HC2 domain-containing protein</fullName>
    </submittedName>
</protein>
<accession>A0ABT4CG49</accession>
<dbReference type="InterPro" id="IPR041916">
    <property type="entry name" value="Anti_sigma_zinc_sf"/>
</dbReference>
<keyword evidence="3" id="KW-0812">Transmembrane</keyword>
<evidence type="ECO:0000259" key="4">
    <source>
        <dbReference type="Pfam" id="PF13490"/>
    </source>
</evidence>